<protein>
    <submittedName>
        <fullName evidence="3">Putative redox protein</fullName>
    </submittedName>
</protein>
<dbReference type="PROSITE" id="PS01148">
    <property type="entry name" value="UPF0033"/>
    <property type="match status" value="1"/>
</dbReference>
<organism evidence="3 4">
    <name type="scientific">Pelotomaculum thermopropionicum</name>
    <dbReference type="NCBI Taxonomy" id="110500"/>
    <lineage>
        <taxon>Bacteria</taxon>
        <taxon>Bacillati</taxon>
        <taxon>Bacillota</taxon>
        <taxon>Clostridia</taxon>
        <taxon>Eubacteriales</taxon>
        <taxon>Desulfotomaculaceae</taxon>
        <taxon>Pelotomaculum</taxon>
    </lineage>
</organism>
<evidence type="ECO:0000313" key="4">
    <source>
        <dbReference type="Proteomes" id="UP000054705"/>
    </source>
</evidence>
<dbReference type="InterPro" id="IPR001455">
    <property type="entry name" value="TusA-like"/>
</dbReference>
<dbReference type="SUPFAM" id="SSF64307">
    <property type="entry name" value="SirA-like"/>
    <property type="match status" value="1"/>
</dbReference>
<sequence length="74" mass="8154">MSEKFINARGLQCPGPIVQLFKEAQNCAGGDVLCIEVTDQGFKKDIAAWCKKTKNELLSLDEEDGVIRAKIKIS</sequence>
<dbReference type="PANTHER" id="PTHR33279:SF6">
    <property type="entry name" value="SULFUR CARRIER PROTEIN YEDF-RELATED"/>
    <property type="match status" value="1"/>
</dbReference>
<dbReference type="Gene3D" id="3.30.110.40">
    <property type="entry name" value="TusA-like domain"/>
    <property type="match status" value="1"/>
</dbReference>
<accession>A0A124FYY3</accession>
<dbReference type="Proteomes" id="UP000054705">
    <property type="component" value="Unassembled WGS sequence"/>
</dbReference>
<feature type="domain" description="UPF0033" evidence="2">
    <location>
        <begin position="6"/>
        <end position="30"/>
    </location>
</feature>
<dbReference type="InterPro" id="IPR036868">
    <property type="entry name" value="TusA-like_sf"/>
</dbReference>
<proteinExistence type="inferred from homology"/>
<dbReference type="EMBL" id="LGGS01000080">
    <property type="protein sequence ID" value="KUK82597.1"/>
    <property type="molecule type" value="Genomic_DNA"/>
</dbReference>
<name>A0A124FYY3_9FIRM</name>
<comment type="similarity">
    <text evidence="1">Belongs to the sulfur carrier protein TusA family.</text>
</comment>
<dbReference type="Pfam" id="PF01206">
    <property type="entry name" value="TusA"/>
    <property type="match status" value="1"/>
</dbReference>
<evidence type="ECO:0000256" key="1">
    <source>
        <dbReference type="ARBA" id="ARBA00008984"/>
    </source>
</evidence>
<dbReference type="AlphaFoldDB" id="A0A124FYY3"/>
<evidence type="ECO:0000313" key="3">
    <source>
        <dbReference type="EMBL" id="KUK82597.1"/>
    </source>
</evidence>
<gene>
    <name evidence="3" type="ORF">XD97_0394</name>
</gene>
<comment type="caution">
    <text evidence="3">The sequence shown here is derived from an EMBL/GenBank/DDBJ whole genome shotgun (WGS) entry which is preliminary data.</text>
</comment>
<evidence type="ECO:0000259" key="2">
    <source>
        <dbReference type="PROSITE" id="PS01148"/>
    </source>
</evidence>
<dbReference type="PANTHER" id="PTHR33279">
    <property type="entry name" value="SULFUR CARRIER PROTEIN YEDF-RELATED"/>
    <property type="match status" value="1"/>
</dbReference>
<reference evidence="4" key="1">
    <citation type="journal article" date="2015" name="MBio">
        <title>Genome-Resolved Metagenomic Analysis Reveals Roles for Candidate Phyla and Other Microbial Community Members in Biogeochemical Transformations in Oil Reservoirs.</title>
        <authorList>
            <person name="Hu P."/>
            <person name="Tom L."/>
            <person name="Singh A."/>
            <person name="Thomas B.C."/>
            <person name="Baker B.J."/>
            <person name="Piceno Y.M."/>
            <person name="Andersen G.L."/>
            <person name="Banfield J.F."/>
        </authorList>
    </citation>
    <scope>NUCLEOTIDE SEQUENCE [LARGE SCALE GENOMIC DNA]</scope>
</reference>